<keyword evidence="3" id="KW-1185">Reference proteome</keyword>
<feature type="transmembrane region" description="Helical" evidence="1">
    <location>
        <begin position="253"/>
        <end position="274"/>
    </location>
</feature>
<gene>
    <name evidence="2" type="ORF">DWU98_02770</name>
</gene>
<proteinExistence type="predicted"/>
<feature type="transmembrane region" description="Helical" evidence="1">
    <location>
        <begin position="169"/>
        <end position="189"/>
    </location>
</feature>
<evidence type="ECO:0000313" key="2">
    <source>
        <dbReference type="EMBL" id="RDS84895.1"/>
    </source>
</evidence>
<feature type="transmembrane region" description="Helical" evidence="1">
    <location>
        <begin position="219"/>
        <end position="247"/>
    </location>
</feature>
<keyword evidence="1" id="KW-1133">Transmembrane helix</keyword>
<evidence type="ECO:0000256" key="1">
    <source>
        <dbReference type="SAM" id="Phobius"/>
    </source>
</evidence>
<keyword evidence="1" id="KW-0472">Membrane</keyword>
<sequence length="300" mass="31902">MAIRSVGASAGFGWLSRGISMGFRHPKPLFGGAVIVALAALIPVLIMMPMQYHLLRSGTPPPSTAFGWIMAIPLLIGLLLLPLYAGYLQLADAAERGLTARAGDVIKPYREGKTLRLIGYGVAMMVIYVAMLAIVIALAGGSTIAHWYMQVLTAQANHQLPPTALPDGFGLTMLLLSLVAIFMMGFYSIGLGQVTLSNRSVFGAIGDGIIGTLKNVLPLLMLVLGLILTWIAVGLCLGLVLLVLALIGKLIGVLVFVLIVPLYIALFLVVYSAMFGVMYHLWRDVCSDDSETGMAEAMAA</sequence>
<feature type="transmembrane region" description="Helical" evidence="1">
    <location>
        <begin position="68"/>
        <end position="88"/>
    </location>
</feature>
<reference evidence="2 3" key="1">
    <citation type="submission" date="2018-07" db="EMBL/GenBank/DDBJ databases">
        <title>Dyella monticola sp. nov. and Dyella psychrodurans sp. nov. isolated from monsoon evergreen broad-leaved forest soil of Dinghu Mountain, China.</title>
        <authorList>
            <person name="Gao Z."/>
            <person name="Qiu L."/>
        </authorList>
    </citation>
    <scope>NUCLEOTIDE SEQUENCE [LARGE SCALE GENOMIC DNA]</scope>
    <source>
        <strain evidence="2 3">4G-K06</strain>
    </source>
</reference>
<feature type="transmembrane region" description="Helical" evidence="1">
    <location>
        <begin position="29"/>
        <end position="48"/>
    </location>
</feature>
<dbReference type="EMBL" id="QRBE01000001">
    <property type="protein sequence ID" value="RDS84895.1"/>
    <property type="molecule type" value="Genomic_DNA"/>
</dbReference>
<evidence type="ECO:0000313" key="3">
    <source>
        <dbReference type="Proteomes" id="UP000254258"/>
    </source>
</evidence>
<dbReference type="RefSeq" id="WP_147293181.1">
    <property type="nucleotide sequence ID" value="NZ_QRBE01000001.1"/>
</dbReference>
<feature type="transmembrane region" description="Helical" evidence="1">
    <location>
        <begin position="117"/>
        <end position="149"/>
    </location>
</feature>
<keyword evidence="1" id="KW-0812">Transmembrane</keyword>
<dbReference type="Proteomes" id="UP000254258">
    <property type="component" value="Unassembled WGS sequence"/>
</dbReference>
<dbReference type="OrthoDB" id="5946179at2"/>
<dbReference type="AlphaFoldDB" id="A0A370X9J1"/>
<evidence type="ECO:0008006" key="4">
    <source>
        <dbReference type="Google" id="ProtNLM"/>
    </source>
</evidence>
<comment type="caution">
    <text evidence="2">The sequence shown here is derived from an EMBL/GenBank/DDBJ whole genome shotgun (WGS) entry which is preliminary data.</text>
</comment>
<accession>A0A370X9J1</accession>
<organism evidence="2 3">
    <name type="scientific">Dyella monticola</name>
    <dbReference type="NCBI Taxonomy" id="1927958"/>
    <lineage>
        <taxon>Bacteria</taxon>
        <taxon>Pseudomonadati</taxon>
        <taxon>Pseudomonadota</taxon>
        <taxon>Gammaproteobacteria</taxon>
        <taxon>Lysobacterales</taxon>
        <taxon>Rhodanobacteraceae</taxon>
        <taxon>Dyella</taxon>
    </lineage>
</organism>
<name>A0A370X9J1_9GAMM</name>
<protein>
    <recommendedName>
        <fullName evidence="4">DUF4013 domain-containing protein</fullName>
    </recommendedName>
</protein>